<dbReference type="PROSITE" id="PS51118">
    <property type="entry name" value="HTH_HXLR"/>
    <property type="match status" value="1"/>
</dbReference>
<dbReference type="InterPro" id="IPR036388">
    <property type="entry name" value="WH-like_DNA-bd_sf"/>
</dbReference>
<dbReference type="PANTHER" id="PTHR33204:SF29">
    <property type="entry name" value="TRANSCRIPTIONAL REGULATOR"/>
    <property type="match status" value="1"/>
</dbReference>
<dbReference type="AlphaFoldDB" id="A0A934VX22"/>
<evidence type="ECO:0000259" key="4">
    <source>
        <dbReference type="PROSITE" id="PS51118"/>
    </source>
</evidence>
<dbReference type="InterPro" id="IPR002577">
    <property type="entry name" value="HTH_HxlR"/>
</dbReference>
<reference evidence="5" key="1">
    <citation type="submission" date="2021-01" db="EMBL/GenBank/DDBJ databases">
        <title>Modified the classification status of verrucomicrobia.</title>
        <authorList>
            <person name="Feng X."/>
        </authorList>
    </citation>
    <scope>NUCLEOTIDE SEQUENCE</scope>
    <source>
        <strain evidence="5">KCTC 22041</strain>
    </source>
</reference>
<dbReference type="GO" id="GO:0003677">
    <property type="term" value="F:DNA binding"/>
    <property type="evidence" value="ECO:0007669"/>
    <property type="project" value="UniProtKB-KW"/>
</dbReference>
<evidence type="ECO:0000256" key="3">
    <source>
        <dbReference type="ARBA" id="ARBA00023163"/>
    </source>
</evidence>
<evidence type="ECO:0000256" key="1">
    <source>
        <dbReference type="ARBA" id="ARBA00023015"/>
    </source>
</evidence>
<keyword evidence="6" id="KW-1185">Reference proteome</keyword>
<dbReference type="RefSeq" id="WP_200272508.1">
    <property type="nucleotide sequence ID" value="NZ_JAENIJ010000029.1"/>
</dbReference>
<dbReference type="SUPFAM" id="SSF46785">
    <property type="entry name" value="Winged helix' DNA-binding domain"/>
    <property type="match status" value="1"/>
</dbReference>
<dbReference type="Pfam" id="PF01638">
    <property type="entry name" value="HxlR"/>
    <property type="match status" value="1"/>
</dbReference>
<gene>
    <name evidence="5" type="ORF">JIN85_15865</name>
</gene>
<comment type="caution">
    <text evidence="5">The sequence shown here is derived from an EMBL/GenBank/DDBJ whole genome shotgun (WGS) entry which is preliminary data.</text>
</comment>
<protein>
    <submittedName>
        <fullName evidence="5">Helix-turn-helix transcriptional regulator</fullName>
    </submittedName>
</protein>
<name>A0A934VX22_9BACT</name>
<accession>A0A934VX22</accession>
<sequence length="117" mass="13265">MNQQECPITFTLEVIGGKWKPYILHFLAARPLRSGELGRLIPQASGKMLTQQLRELERDAVIRRKVYQQVPPKVEYSLTPHGETLMPILDAMCAWGRQNPPAKAGKVRQRQARMGGD</sequence>
<evidence type="ECO:0000256" key="2">
    <source>
        <dbReference type="ARBA" id="ARBA00023125"/>
    </source>
</evidence>
<evidence type="ECO:0000313" key="5">
    <source>
        <dbReference type="EMBL" id="MBK1883895.1"/>
    </source>
</evidence>
<proteinExistence type="predicted"/>
<organism evidence="5 6">
    <name type="scientific">Luteolibacter pohnpeiensis</name>
    <dbReference type="NCBI Taxonomy" id="454153"/>
    <lineage>
        <taxon>Bacteria</taxon>
        <taxon>Pseudomonadati</taxon>
        <taxon>Verrucomicrobiota</taxon>
        <taxon>Verrucomicrobiia</taxon>
        <taxon>Verrucomicrobiales</taxon>
        <taxon>Verrucomicrobiaceae</taxon>
        <taxon>Luteolibacter</taxon>
    </lineage>
</organism>
<dbReference type="EMBL" id="JAENIJ010000029">
    <property type="protein sequence ID" value="MBK1883895.1"/>
    <property type="molecule type" value="Genomic_DNA"/>
</dbReference>
<dbReference type="PANTHER" id="PTHR33204">
    <property type="entry name" value="TRANSCRIPTIONAL REGULATOR, MARR FAMILY"/>
    <property type="match status" value="1"/>
</dbReference>
<keyword evidence="3" id="KW-0804">Transcription</keyword>
<keyword evidence="2" id="KW-0238">DNA-binding</keyword>
<keyword evidence="1" id="KW-0805">Transcription regulation</keyword>
<dbReference type="InterPro" id="IPR036390">
    <property type="entry name" value="WH_DNA-bd_sf"/>
</dbReference>
<evidence type="ECO:0000313" key="6">
    <source>
        <dbReference type="Proteomes" id="UP000603141"/>
    </source>
</evidence>
<dbReference type="Gene3D" id="1.10.10.10">
    <property type="entry name" value="Winged helix-like DNA-binding domain superfamily/Winged helix DNA-binding domain"/>
    <property type="match status" value="1"/>
</dbReference>
<dbReference type="Proteomes" id="UP000603141">
    <property type="component" value="Unassembled WGS sequence"/>
</dbReference>
<feature type="domain" description="HTH hxlR-type" evidence="4">
    <location>
        <begin position="6"/>
        <end position="104"/>
    </location>
</feature>